<evidence type="ECO:0000256" key="1">
    <source>
        <dbReference type="SAM" id="MobiDB-lite"/>
    </source>
</evidence>
<reference evidence="2 3" key="1">
    <citation type="submission" date="2019-04" db="EMBL/GenBank/DDBJ databases">
        <authorList>
            <person name="Seth-Smith MB H."/>
            <person name="Seth-Smith H."/>
        </authorList>
    </citation>
    <scope>NUCLEOTIDE SEQUENCE [LARGE SCALE GENOMIC DNA]</scope>
    <source>
        <strain evidence="2">USB-603019</strain>
    </source>
</reference>
<dbReference type="EMBL" id="LR584267">
    <property type="protein sequence ID" value="VHN99428.1"/>
    <property type="molecule type" value="Genomic_DNA"/>
</dbReference>
<evidence type="ECO:0000313" key="3">
    <source>
        <dbReference type="Proteomes" id="UP000324288"/>
    </source>
</evidence>
<feature type="compositionally biased region" description="Polar residues" evidence="1">
    <location>
        <begin position="11"/>
        <end position="20"/>
    </location>
</feature>
<name>A0A5E3ZV10_9ACTN</name>
<protein>
    <submittedName>
        <fullName evidence="2">Uncharacterized protein</fullName>
    </submittedName>
</protein>
<gene>
    <name evidence="2" type="ORF">LC603019_00018</name>
</gene>
<dbReference type="AlphaFoldDB" id="A0A5E3ZV10"/>
<dbReference type="Proteomes" id="UP000324288">
    <property type="component" value="Chromosome"/>
</dbReference>
<feature type="region of interest" description="Disordered" evidence="1">
    <location>
        <begin position="1"/>
        <end position="38"/>
    </location>
</feature>
<keyword evidence="3" id="KW-1185">Reference proteome</keyword>
<sequence>MQAVPVGAGTRMNNIGNVSLQHKESMSKGSWMPMGEPQ</sequence>
<organism evidence="2 3">
    <name type="scientific">Lawsonella clevelandensis</name>
    <dbReference type="NCBI Taxonomy" id="1528099"/>
    <lineage>
        <taxon>Bacteria</taxon>
        <taxon>Bacillati</taxon>
        <taxon>Actinomycetota</taxon>
        <taxon>Actinomycetes</taxon>
        <taxon>Mycobacteriales</taxon>
        <taxon>Lawsonellaceae</taxon>
        <taxon>Lawsonella</taxon>
    </lineage>
</organism>
<evidence type="ECO:0000313" key="2">
    <source>
        <dbReference type="EMBL" id="VHN99428.1"/>
    </source>
</evidence>
<accession>A0A5E3ZV10</accession>
<proteinExistence type="predicted"/>